<proteinExistence type="predicted"/>
<protein>
    <submittedName>
        <fullName evidence="1">Uncharacterized protein</fullName>
    </submittedName>
</protein>
<feature type="non-terminal residue" evidence="1">
    <location>
        <position position="1"/>
    </location>
</feature>
<gene>
    <name evidence="1" type="ORF">CLF_110141</name>
</gene>
<dbReference type="AlphaFoldDB" id="G7YKB3"/>
<reference evidence="1" key="1">
    <citation type="journal article" date="2011" name="Genome Biol.">
        <title>The draft genome of the carcinogenic human liver fluke Clonorchis sinensis.</title>
        <authorList>
            <person name="Wang X."/>
            <person name="Chen W."/>
            <person name="Huang Y."/>
            <person name="Sun J."/>
            <person name="Men J."/>
            <person name="Liu H."/>
            <person name="Luo F."/>
            <person name="Guo L."/>
            <person name="Lv X."/>
            <person name="Deng C."/>
            <person name="Zhou C."/>
            <person name="Fan Y."/>
            <person name="Li X."/>
            <person name="Huang L."/>
            <person name="Hu Y."/>
            <person name="Liang C."/>
            <person name="Hu X."/>
            <person name="Xu J."/>
            <person name="Yu X."/>
        </authorList>
    </citation>
    <scope>NUCLEOTIDE SEQUENCE [LARGE SCALE GENOMIC DNA]</scope>
    <source>
        <strain evidence="1">Henan</strain>
    </source>
</reference>
<evidence type="ECO:0000313" key="1">
    <source>
        <dbReference type="EMBL" id="GAA53395.1"/>
    </source>
</evidence>
<keyword evidence="2" id="KW-1185">Reference proteome</keyword>
<dbReference type="EMBL" id="DF143486">
    <property type="protein sequence ID" value="GAA53395.1"/>
    <property type="molecule type" value="Genomic_DNA"/>
</dbReference>
<dbReference type="Proteomes" id="UP000008909">
    <property type="component" value="Unassembled WGS sequence"/>
</dbReference>
<organism evidence="1 2">
    <name type="scientific">Clonorchis sinensis</name>
    <name type="common">Chinese liver fluke</name>
    <dbReference type="NCBI Taxonomy" id="79923"/>
    <lineage>
        <taxon>Eukaryota</taxon>
        <taxon>Metazoa</taxon>
        <taxon>Spiralia</taxon>
        <taxon>Lophotrochozoa</taxon>
        <taxon>Platyhelminthes</taxon>
        <taxon>Trematoda</taxon>
        <taxon>Digenea</taxon>
        <taxon>Opisthorchiida</taxon>
        <taxon>Opisthorchiata</taxon>
        <taxon>Opisthorchiidae</taxon>
        <taxon>Clonorchis</taxon>
    </lineage>
</organism>
<sequence>GCRSNSIRFFDSNPQKCSEHAIHLHPWTEYTVHNSQAQQQTEKQSRSVDLEFSPLLPTDSFGTSNQHRASMVIHSIESVCANVMPVSGLVNCLKRTGSIAKSERQPRPYESFRIENPTATPRTPGSYMYIQGHDIISEVRRVDNQWFACHLLCVRENKRFNTLNLCGPTKTIDSVNGVSIRSKTNRE</sequence>
<name>G7YKB3_CLOSI</name>
<accession>G7YKB3</accession>
<reference key="2">
    <citation type="submission" date="2011-10" db="EMBL/GenBank/DDBJ databases">
        <title>The genome and transcriptome sequence of Clonorchis sinensis provide insights into the carcinogenic liver fluke.</title>
        <authorList>
            <person name="Wang X."/>
            <person name="Huang Y."/>
            <person name="Chen W."/>
            <person name="Liu H."/>
            <person name="Guo L."/>
            <person name="Chen Y."/>
            <person name="Luo F."/>
            <person name="Zhou W."/>
            <person name="Sun J."/>
            <person name="Mao Q."/>
            <person name="Liang P."/>
            <person name="Zhou C."/>
            <person name="Tian Y."/>
            <person name="Men J."/>
            <person name="Lv X."/>
            <person name="Huang L."/>
            <person name="Zhou J."/>
            <person name="Hu Y."/>
            <person name="Li R."/>
            <person name="Zhang F."/>
            <person name="Lei H."/>
            <person name="Li X."/>
            <person name="Hu X."/>
            <person name="Liang C."/>
            <person name="Xu J."/>
            <person name="Wu Z."/>
            <person name="Yu X."/>
        </authorList>
    </citation>
    <scope>NUCLEOTIDE SEQUENCE</scope>
    <source>
        <strain>Henan</strain>
    </source>
</reference>
<evidence type="ECO:0000313" key="2">
    <source>
        <dbReference type="Proteomes" id="UP000008909"/>
    </source>
</evidence>